<evidence type="ECO:0000256" key="1">
    <source>
        <dbReference type="SAM" id="MobiDB-lite"/>
    </source>
</evidence>
<feature type="region of interest" description="Disordered" evidence="1">
    <location>
        <begin position="914"/>
        <end position="934"/>
    </location>
</feature>
<dbReference type="OrthoDB" id="10640180at2759"/>
<dbReference type="EMBL" id="RIBY02001046">
    <property type="protein sequence ID" value="KAH9833901.1"/>
    <property type="molecule type" value="Genomic_DNA"/>
</dbReference>
<comment type="caution">
    <text evidence="2">The sequence shown here is derived from an EMBL/GenBank/DDBJ whole genome shotgun (WGS) entry which is preliminary data.</text>
</comment>
<feature type="compositionally biased region" description="Polar residues" evidence="1">
    <location>
        <begin position="777"/>
        <end position="788"/>
    </location>
</feature>
<organism evidence="2 3">
    <name type="scientific">Teratosphaeria destructans</name>
    <dbReference type="NCBI Taxonomy" id="418781"/>
    <lineage>
        <taxon>Eukaryota</taxon>
        <taxon>Fungi</taxon>
        <taxon>Dikarya</taxon>
        <taxon>Ascomycota</taxon>
        <taxon>Pezizomycotina</taxon>
        <taxon>Dothideomycetes</taxon>
        <taxon>Dothideomycetidae</taxon>
        <taxon>Mycosphaerellales</taxon>
        <taxon>Teratosphaeriaceae</taxon>
        <taxon>Teratosphaeria</taxon>
    </lineage>
</organism>
<evidence type="ECO:0000313" key="2">
    <source>
        <dbReference type="EMBL" id="KAH9833901.1"/>
    </source>
</evidence>
<proteinExistence type="predicted"/>
<feature type="region of interest" description="Disordered" evidence="1">
    <location>
        <begin position="757"/>
        <end position="807"/>
    </location>
</feature>
<dbReference type="AlphaFoldDB" id="A0A9W7SW25"/>
<accession>A0A9W7SW25</accession>
<reference evidence="2 3" key="1">
    <citation type="journal article" date="2018" name="IMA Fungus">
        <title>IMA Genome-F 10: Nine draft genome sequences of Claviceps purpurea s.lat., including C. arundinis, C. humidiphila, and C. cf. spartinae, pseudomolecules for the pitch canker pathogen Fusarium circinatum, draft genome of Davidsoniella eucalypti, Grosmannia galeiformis, Quambalaria eucalypti, and Teratosphaeria destructans.</title>
        <authorList>
            <person name="Wingfield B.D."/>
            <person name="Liu M."/>
            <person name="Nguyen H.D."/>
            <person name="Lane F.A."/>
            <person name="Morgan S.W."/>
            <person name="De Vos L."/>
            <person name="Wilken P.M."/>
            <person name="Duong T.A."/>
            <person name="Aylward J."/>
            <person name="Coetzee M.P."/>
            <person name="Dadej K."/>
            <person name="De Beer Z.W."/>
            <person name="Findlay W."/>
            <person name="Havenga M."/>
            <person name="Kolarik M."/>
            <person name="Menzies J.G."/>
            <person name="Naidoo K."/>
            <person name="Pochopski O."/>
            <person name="Shoukouhi P."/>
            <person name="Santana Q.C."/>
            <person name="Seifert K.A."/>
            <person name="Soal N."/>
            <person name="Steenkamp E.T."/>
            <person name="Tatham C.T."/>
            <person name="van der Nest M.A."/>
            <person name="Wingfield M.J."/>
        </authorList>
    </citation>
    <scope>NUCLEOTIDE SEQUENCE [LARGE SCALE GENOMIC DNA]</scope>
    <source>
        <strain evidence="2">CMW44962</strain>
    </source>
</reference>
<keyword evidence="3" id="KW-1185">Reference proteome</keyword>
<dbReference type="Proteomes" id="UP001138500">
    <property type="component" value="Unassembled WGS sequence"/>
</dbReference>
<protein>
    <submittedName>
        <fullName evidence="2">Uncharacterized protein</fullName>
    </submittedName>
</protein>
<feature type="region of interest" description="Disordered" evidence="1">
    <location>
        <begin position="1138"/>
        <end position="1157"/>
    </location>
</feature>
<reference evidence="2 3" key="2">
    <citation type="journal article" date="2021" name="Curr. Genet.">
        <title>Genetic response to nitrogen starvation in the aggressive Eucalyptus foliar pathogen Teratosphaeria destructans.</title>
        <authorList>
            <person name="Havenga M."/>
            <person name="Wingfield B.D."/>
            <person name="Wingfield M.J."/>
            <person name="Dreyer L.L."/>
            <person name="Roets F."/>
            <person name="Aylward J."/>
        </authorList>
    </citation>
    <scope>NUCLEOTIDE SEQUENCE [LARGE SCALE GENOMIC DNA]</scope>
    <source>
        <strain evidence="2">CMW44962</strain>
    </source>
</reference>
<gene>
    <name evidence="2" type="ORF">Tdes44962_MAKER08734</name>
</gene>
<evidence type="ECO:0000313" key="3">
    <source>
        <dbReference type="Proteomes" id="UP001138500"/>
    </source>
</evidence>
<name>A0A9W7SW25_9PEZI</name>
<sequence>MASRLHILDWNYSTEEREHFRLSPDHLSRFNLLAKACREEAGDNNLVAYLCTVQKSRKGITDSGPASVPTNDAQEDSDGFVDLASGRYRMIDESNSKMSPKETLEVTSLSMPDGQKSLNVQVSDHYNCTHTRSLEDISGPDKQKLEIGIGPGRTDLISHLYIKTAILVIPSRYLEDFVAGKLPRDYQTNDKMHYRIMLELNALQASAANEKGPHARLKRFCRHVGMEFRKYLRNERSKPYDTMVYTAVVRGAIVLANADGLRTFARQRLCDLGESVEQLLDSINKRSFVEMRDCANALINSNHGDECYQHLLTLVTRHTLTKEDDRRALEQWACKKVTRLVAEDGRIDWLGVASKSESAKILAARLLPGYTPKDNLTFEGVIGFGNTLLNGLRFLPIERSVAMTAFRRVAQKEVNGFRSPCKEDLWRCSCCRKLTYARQNSEDQRASRAVTKKIEDLSQLHRILHLLGMESDAQTLRVHTEKQLEDDINGLEFFILPFLQDFFKHVGDTQLSTDFKAFVTRVLERYLREYVQQQPQEPKMLIEKCGCGCSDCEQMDSFLAHRAWKRTNFALAKDRRKHLELKLHRQALGKLIDVQTRSSGNPHVLIVEKINHEAEYFQWHNRMEIAWRVVHDLGNEAQIRHILGDKWKAIMRFGMVRSSAGRTVPLNRISDYMQLAHEEQQTRQWLMTWFEEGSSPMSNQQLWDIFGRSRTEEIDVPAIPWDSFWPCVQSTFPSSTIEDASDENKWINIGIRLREQGRPTGAPLPQAGTRTFLRPTVPTSLSGNTQPLQPAEDQSRNLGTSAPDDNTRVSKLETDIKALHAIADESARLCAWIRLIWQDYKRSFAVSGKFETQVAAGAMLVFVPKAVEGVSSAMRNRSDGTWEFVFEGMAPTEDYVALRRAGLEAVGQNSLPRTRAPGAVATSPMRLPRSSSDMPVADPISAIGQTPIESTRELSCKERAVAWLRERYTPDVHSEVSQMSIWTAFRADFKDDAATLACLNAAALLDWTTHTLQGASTEQIEDRYVVRGIRQRVASHAEGRAAAWLRANYVSNASSEVPQSNLYNAFREAFKDDERMLAFTSERELVQLVEKTFDGITKDWIGIYLLKGIERRDAPALDVPVARPPLAMLSSNSQVVNARTSGSHVGDKRGLSGDYAPRLPSKRVCQVIELTDSEEDD</sequence>